<dbReference type="Proteomes" id="UP000236842">
    <property type="component" value="Unassembled WGS sequence"/>
</dbReference>
<feature type="binding site" evidence="14">
    <location>
        <position position="427"/>
    </location>
    <ligand>
        <name>Zn(2+)</name>
        <dbReference type="ChEBI" id="CHEBI:29105"/>
    </ligand>
</feature>
<dbReference type="Gene3D" id="3.40.50.10190">
    <property type="entry name" value="BRCT domain"/>
    <property type="match status" value="1"/>
</dbReference>
<dbReference type="PROSITE" id="PS01056">
    <property type="entry name" value="DNA_LIGASE_N2"/>
    <property type="match status" value="1"/>
</dbReference>
<evidence type="ECO:0000256" key="14">
    <source>
        <dbReference type="HAMAP-Rule" id="MF_01588"/>
    </source>
</evidence>
<dbReference type="Pfam" id="PF00533">
    <property type="entry name" value="BRCT"/>
    <property type="match status" value="1"/>
</dbReference>
<dbReference type="HAMAP" id="MF_01588">
    <property type="entry name" value="DNA_ligase_A"/>
    <property type="match status" value="1"/>
</dbReference>
<dbReference type="CDD" id="cd00114">
    <property type="entry name" value="LIGANc"/>
    <property type="match status" value="1"/>
</dbReference>
<dbReference type="NCBIfam" id="NF005932">
    <property type="entry name" value="PRK07956.1"/>
    <property type="match status" value="1"/>
</dbReference>
<dbReference type="SUPFAM" id="SSF56091">
    <property type="entry name" value="DNA ligase/mRNA capping enzyme, catalytic domain"/>
    <property type="match status" value="1"/>
</dbReference>
<feature type="binding site" evidence="14">
    <location>
        <begin position="34"/>
        <end position="38"/>
    </location>
    <ligand>
        <name>NAD(+)</name>
        <dbReference type="ChEBI" id="CHEBI:57540"/>
    </ligand>
</feature>
<evidence type="ECO:0000256" key="3">
    <source>
        <dbReference type="ARBA" id="ARBA00013308"/>
    </source>
</evidence>
<keyword evidence="10 14" id="KW-0520">NAD</keyword>
<feature type="binding site" evidence="14">
    <location>
        <position position="411"/>
    </location>
    <ligand>
        <name>Zn(2+)</name>
        <dbReference type="ChEBI" id="CHEBI:29105"/>
    </ligand>
</feature>
<comment type="caution">
    <text evidence="17">The sequence shown here is derived from an EMBL/GenBank/DDBJ whole genome shotgun (WGS) entry which is preliminary data.</text>
</comment>
<feature type="domain" description="BRCT" evidence="16">
    <location>
        <begin position="611"/>
        <end position="689"/>
    </location>
</feature>
<reference evidence="18" key="1">
    <citation type="submission" date="2017-09" db="EMBL/GenBank/DDBJ databases">
        <title>Depth-based differentiation of microbial function through sediment-hosted aquifers and enrichment of novel symbionts in the deep terrestrial subsurface.</title>
        <authorList>
            <person name="Probst A.J."/>
            <person name="Ladd B."/>
            <person name="Jarett J.K."/>
            <person name="Geller-Mcgrath D.E."/>
            <person name="Sieber C.M.K."/>
            <person name="Emerson J.B."/>
            <person name="Anantharaman K."/>
            <person name="Thomas B.C."/>
            <person name="Malmstrom R."/>
            <person name="Stieglmeier M."/>
            <person name="Klingl A."/>
            <person name="Woyke T."/>
            <person name="Ryan C.M."/>
            <person name="Banfield J.F."/>
        </authorList>
    </citation>
    <scope>NUCLEOTIDE SEQUENCE [LARGE SCALE GENOMIC DNA]</scope>
</reference>
<dbReference type="InterPro" id="IPR001357">
    <property type="entry name" value="BRCT_dom"/>
</dbReference>
<evidence type="ECO:0000259" key="16">
    <source>
        <dbReference type="PROSITE" id="PS50172"/>
    </source>
</evidence>
<dbReference type="InterPro" id="IPR041663">
    <property type="entry name" value="DisA/LigA_HHH"/>
</dbReference>
<evidence type="ECO:0000313" key="17">
    <source>
        <dbReference type="EMBL" id="PIX28607.1"/>
    </source>
</evidence>
<dbReference type="SMART" id="SM00532">
    <property type="entry name" value="LIGANc"/>
    <property type="match status" value="1"/>
</dbReference>
<comment type="caution">
    <text evidence="14">Lacks conserved residue(s) required for the propagation of feature annotation.</text>
</comment>
<dbReference type="PROSITE" id="PS50172">
    <property type="entry name" value="BRCT"/>
    <property type="match status" value="1"/>
</dbReference>
<keyword evidence="5 14" id="KW-0235">DNA replication</keyword>
<dbReference type="FunFam" id="2.40.50.140:FF:000012">
    <property type="entry name" value="DNA ligase"/>
    <property type="match status" value="1"/>
</dbReference>
<evidence type="ECO:0000256" key="15">
    <source>
        <dbReference type="RuleBase" id="RU000618"/>
    </source>
</evidence>
<dbReference type="GO" id="GO:0006260">
    <property type="term" value="P:DNA replication"/>
    <property type="evidence" value="ECO:0007669"/>
    <property type="project" value="UniProtKB-KW"/>
</dbReference>
<name>A0A2H9N413_9BACT</name>
<feature type="binding site" evidence="14">
    <location>
        <begin position="83"/>
        <end position="84"/>
    </location>
    <ligand>
        <name>NAD(+)</name>
        <dbReference type="ChEBI" id="CHEBI:57540"/>
    </ligand>
</feature>
<dbReference type="Gene3D" id="1.10.287.610">
    <property type="entry name" value="Helix hairpin bin"/>
    <property type="match status" value="1"/>
</dbReference>
<dbReference type="InterPro" id="IPR013840">
    <property type="entry name" value="DNAligase_N"/>
</dbReference>
<dbReference type="Pfam" id="PF03120">
    <property type="entry name" value="OB_DNA_ligase"/>
    <property type="match status" value="1"/>
</dbReference>
<keyword evidence="8 14" id="KW-0862">Zinc</keyword>
<comment type="similarity">
    <text evidence="13 14">Belongs to the NAD-dependent DNA ligase family. LigA subfamily.</text>
</comment>
<accession>A0A2H9N413</accession>
<dbReference type="CDD" id="cd17748">
    <property type="entry name" value="BRCT_DNA_ligase_like"/>
    <property type="match status" value="1"/>
</dbReference>
<dbReference type="SMART" id="SM00278">
    <property type="entry name" value="HhH1"/>
    <property type="match status" value="3"/>
</dbReference>
<evidence type="ECO:0000313" key="18">
    <source>
        <dbReference type="Proteomes" id="UP000236842"/>
    </source>
</evidence>
<feature type="binding site" evidence="14">
    <location>
        <position position="114"/>
    </location>
    <ligand>
        <name>NAD(+)</name>
        <dbReference type="ChEBI" id="CHEBI:57540"/>
    </ligand>
</feature>
<evidence type="ECO:0000256" key="10">
    <source>
        <dbReference type="ARBA" id="ARBA00023027"/>
    </source>
</evidence>
<dbReference type="Gene3D" id="3.30.470.30">
    <property type="entry name" value="DNA ligase/mRNA capping enzyme"/>
    <property type="match status" value="1"/>
</dbReference>
<keyword evidence="7 14" id="KW-0227">DNA damage</keyword>
<dbReference type="PANTHER" id="PTHR23389">
    <property type="entry name" value="CHROMOSOME TRANSMISSION FIDELITY FACTOR 18"/>
    <property type="match status" value="1"/>
</dbReference>
<dbReference type="InterPro" id="IPR013839">
    <property type="entry name" value="DNAligase_adenylation"/>
</dbReference>
<dbReference type="GO" id="GO:0003911">
    <property type="term" value="F:DNA ligase (NAD+) activity"/>
    <property type="evidence" value="ECO:0007669"/>
    <property type="project" value="UniProtKB-UniRule"/>
</dbReference>
<evidence type="ECO:0000256" key="1">
    <source>
        <dbReference type="ARBA" id="ARBA00004067"/>
    </source>
</evidence>
<comment type="function">
    <text evidence="1 14">DNA ligase that catalyzes the formation of phosphodiester linkages between 5'-phosphoryl and 3'-hydroxyl groups in double-stranded DNA using NAD as a coenzyme and as the energy source for the reaction. It is essential for DNA replication and repair of damaged DNA.</text>
</comment>
<feature type="binding site" evidence="14">
    <location>
        <position position="177"/>
    </location>
    <ligand>
        <name>NAD(+)</name>
        <dbReference type="ChEBI" id="CHEBI:57540"/>
    </ligand>
</feature>
<feature type="binding site" evidence="14">
    <location>
        <position position="432"/>
    </location>
    <ligand>
        <name>Zn(2+)</name>
        <dbReference type="ChEBI" id="CHEBI:29105"/>
    </ligand>
</feature>
<dbReference type="Pfam" id="PF12826">
    <property type="entry name" value="HHH_2"/>
    <property type="match status" value="1"/>
</dbReference>
<feature type="binding site" evidence="14">
    <location>
        <position position="137"/>
    </location>
    <ligand>
        <name>NAD(+)</name>
        <dbReference type="ChEBI" id="CHEBI:57540"/>
    </ligand>
</feature>
<sequence length="689" mass="77574">MNKHSAFERMQKLRKMINYHRMLYHTFDAPEISDAAFDTLKNELEELEYKFPEFVTSDSPTQIVGGKPLEEFVKVKHRVPMLSFNDAFSEQEMREWVERVEKYLGIDIKPFYCELKIDGLAIELVYERGMFVQGSTRGDGTIGEDITQNLKTIFDIPQKLEQLGPYAIPEHLTVRGEVYITKKELSRINRDQRSRGQKQYANARNLAAGSIRQLDPAIAASRNLKSFQYEIVQGIPASVRTHEQKHKALASWGFHINEHNRVKQTLADIFAFRGYWEKHRDKLAYDIDGIVVLANDNAIFERGGVVGKAPRAGIAYKFSPKEATTIVRDIVVQVGRTGNLTPVAVLHPVEVGGITITHATLHNFDQIERLGLKIGDTVIVSRAGDVIPQVIQVLPELRTGKEKSFRIPTLCPIDGAAIVHNGVMYKCSNPLCGARQRRALEHFVSRNAFAIDGLGPKILERFIENGMILNAADIFSLSCDDIAELERFGKKSAENLVSEIERKKIIALDKFLYALGILHVGEETAQLLAQQLVHDTNMRIGTNDTNKYKLTIKNIAAIACAWRLEDLQQIPDIGPKVSQSIYNWFHDKRNIALLEKLQRAGVKITNDKLQMANQKLSGKVFVLTGTLTSMTREQAKQKIRELGGDISESVSRNTDFVVAGEHPGSKYDNAKKLGVAILDEKRFIAFIGK</sequence>
<dbReference type="InterPro" id="IPR001679">
    <property type="entry name" value="DNA_ligase"/>
</dbReference>
<evidence type="ECO:0000256" key="2">
    <source>
        <dbReference type="ARBA" id="ARBA00012722"/>
    </source>
</evidence>
<dbReference type="GO" id="GO:0003677">
    <property type="term" value="F:DNA binding"/>
    <property type="evidence" value="ECO:0007669"/>
    <property type="project" value="InterPro"/>
</dbReference>
<gene>
    <name evidence="14" type="primary">ligA</name>
    <name evidence="17" type="ORF">COZ64_02630</name>
</gene>
<dbReference type="SMART" id="SM00292">
    <property type="entry name" value="BRCT"/>
    <property type="match status" value="1"/>
</dbReference>
<dbReference type="Pfam" id="PF14520">
    <property type="entry name" value="HHH_5"/>
    <property type="match status" value="1"/>
</dbReference>
<dbReference type="InterPro" id="IPR012340">
    <property type="entry name" value="NA-bd_OB-fold"/>
</dbReference>
<keyword evidence="4 14" id="KW-0436">Ligase</keyword>
<dbReference type="AlphaFoldDB" id="A0A2H9N413"/>
<dbReference type="GO" id="GO:0006281">
    <property type="term" value="P:DNA repair"/>
    <property type="evidence" value="ECO:0007669"/>
    <property type="project" value="UniProtKB-KW"/>
</dbReference>
<evidence type="ECO:0000256" key="6">
    <source>
        <dbReference type="ARBA" id="ARBA00022723"/>
    </source>
</evidence>
<dbReference type="NCBIfam" id="TIGR00575">
    <property type="entry name" value="dnlj"/>
    <property type="match status" value="1"/>
</dbReference>
<dbReference type="InterPro" id="IPR004150">
    <property type="entry name" value="NAD_DNA_ligase_OB"/>
</dbReference>
<evidence type="ECO:0000256" key="8">
    <source>
        <dbReference type="ARBA" id="ARBA00022833"/>
    </source>
</evidence>
<evidence type="ECO:0000256" key="5">
    <source>
        <dbReference type="ARBA" id="ARBA00022705"/>
    </source>
</evidence>
<dbReference type="PROSITE" id="PS01055">
    <property type="entry name" value="DNA_LIGASE_N1"/>
    <property type="match status" value="1"/>
</dbReference>
<dbReference type="GO" id="GO:0046872">
    <property type="term" value="F:metal ion binding"/>
    <property type="evidence" value="ECO:0007669"/>
    <property type="project" value="UniProtKB-KW"/>
</dbReference>
<comment type="catalytic activity">
    <reaction evidence="12 14 15">
        <text>NAD(+) + (deoxyribonucleotide)n-3'-hydroxyl + 5'-phospho-(deoxyribonucleotide)m = (deoxyribonucleotide)n+m + AMP + beta-nicotinamide D-nucleotide.</text>
        <dbReference type="EC" id="6.5.1.2"/>
    </reaction>
</comment>
<dbReference type="InterPro" id="IPR003583">
    <property type="entry name" value="Hlx-hairpin-Hlx_DNA-bd_motif"/>
</dbReference>
<dbReference type="PIRSF" id="PIRSF001604">
    <property type="entry name" value="LigA"/>
    <property type="match status" value="1"/>
</dbReference>
<dbReference type="SUPFAM" id="SSF52113">
    <property type="entry name" value="BRCT domain"/>
    <property type="match status" value="1"/>
</dbReference>
<dbReference type="EC" id="6.5.1.2" evidence="2 14"/>
<dbReference type="InterPro" id="IPR033136">
    <property type="entry name" value="DNA_ligase_CS"/>
</dbReference>
<keyword evidence="6 14" id="KW-0479">Metal-binding</keyword>
<dbReference type="SUPFAM" id="SSF47781">
    <property type="entry name" value="RuvA domain 2-like"/>
    <property type="match status" value="1"/>
</dbReference>
<comment type="cofactor">
    <cofactor evidence="14">
        <name>Mg(2+)</name>
        <dbReference type="ChEBI" id="CHEBI:18420"/>
    </cofactor>
    <cofactor evidence="14">
        <name>Mn(2+)</name>
        <dbReference type="ChEBI" id="CHEBI:29035"/>
    </cofactor>
</comment>
<dbReference type="InterPro" id="IPR036420">
    <property type="entry name" value="BRCT_dom_sf"/>
</dbReference>
<protein>
    <recommendedName>
        <fullName evidence="3 14">DNA ligase</fullName>
        <ecNumber evidence="2 14">6.5.1.2</ecNumber>
    </recommendedName>
    <alternativeName>
        <fullName evidence="14">Polydeoxyribonucleotide synthase [NAD(+)]</fullName>
    </alternativeName>
</protein>
<keyword evidence="11 14" id="KW-0234">DNA repair</keyword>
<dbReference type="Pfam" id="PF01653">
    <property type="entry name" value="DNA_ligase_aden"/>
    <property type="match status" value="1"/>
</dbReference>
<feature type="binding site" evidence="14">
    <location>
        <position position="317"/>
    </location>
    <ligand>
        <name>NAD(+)</name>
        <dbReference type="ChEBI" id="CHEBI:57540"/>
    </ligand>
</feature>
<keyword evidence="9 14" id="KW-0460">Magnesium</keyword>
<dbReference type="EMBL" id="PFIJ01000045">
    <property type="protein sequence ID" value="PIX28607.1"/>
    <property type="molecule type" value="Genomic_DNA"/>
</dbReference>
<organism evidence="17 18">
    <name type="scientific">Candidatus Brennerbacteria bacterium CG_4_8_14_3_um_filter_43_14</name>
    <dbReference type="NCBI Taxonomy" id="1974521"/>
    <lineage>
        <taxon>Bacteria</taxon>
        <taxon>Candidatus Brenneribacteriota</taxon>
    </lineage>
</organism>
<proteinExistence type="inferred from homology"/>
<evidence type="ECO:0000256" key="13">
    <source>
        <dbReference type="ARBA" id="ARBA00060881"/>
    </source>
</evidence>
<dbReference type="Gene3D" id="1.10.150.20">
    <property type="entry name" value="5' to 3' exonuclease, C-terminal subdomain"/>
    <property type="match status" value="2"/>
</dbReference>
<evidence type="ECO:0000256" key="4">
    <source>
        <dbReference type="ARBA" id="ARBA00022598"/>
    </source>
</evidence>
<dbReference type="PANTHER" id="PTHR23389:SF9">
    <property type="entry name" value="DNA LIGASE"/>
    <property type="match status" value="1"/>
</dbReference>
<dbReference type="Gene3D" id="2.40.50.140">
    <property type="entry name" value="Nucleic acid-binding proteins"/>
    <property type="match status" value="1"/>
</dbReference>
<evidence type="ECO:0000256" key="11">
    <source>
        <dbReference type="ARBA" id="ARBA00023204"/>
    </source>
</evidence>
<evidence type="ECO:0000256" key="12">
    <source>
        <dbReference type="ARBA" id="ARBA00034005"/>
    </source>
</evidence>
<dbReference type="FunFam" id="1.10.150.20:FF:000007">
    <property type="entry name" value="DNA ligase"/>
    <property type="match status" value="1"/>
</dbReference>
<dbReference type="GO" id="GO:0005829">
    <property type="term" value="C:cytosol"/>
    <property type="evidence" value="ECO:0007669"/>
    <property type="project" value="TreeGrafter"/>
</dbReference>
<evidence type="ECO:0000256" key="7">
    <source>
        <dbReference type="ARBA" id="ARBA00022763"/>
    </source>
</evidence>
<dbReference type="InterPro" id="IPR018239">
    <property type="entry name" value="DNA_ligase_AS"/>
</dbReference>
<keyword evidence="14" id="KW-0464">Manganese</keyword>
<evidence type="ECO:0000256" key="9">
    <source>
        <dbReference type="ARBA" id="ARBA00022842"/>
    </source>
</evidence>
<dbReference type="SUPFAM" id="SSF50249">
    <property type="entry name" value="Nucleic acid-binding proteins"/>
    <property type="match status" value="1"/>
</dbReference>
<feature type="active site" description="N6-AMP-lysine intermediate" evidence="14">
    <location>
        <position position="116"/>
    </location>
</feature>
<dbReference type="InterPro" id="IPR010994">
    <property type="entry name" value="RuvA_2-like"/>
</dbReference>